<reference evidence="2 3" key="1">
    <citation type="submission" date="2021-02" db="EMBL/GenBank/DDBJ databases">
        <title>Variation within the Batrachochytrium salamandrivorans European outbreak.</title>
        <authorList>
            <person name="Kelly M."/>
            <person name="Pasmans F."/>
            <person name="Shea T.P."/>
            <person name="Munoz J.F."/>
            <person name="Carranza S."/>
            <person name="Cuomo C.A."/>
            <person name="Martel A."/>
        </authorList>
    </citation>
    <scope>NUCLEOTIDE SEQUENCE [LARGE SCALE GENOMIC DNA]</scope>
    <source>
        <strain evidence="2 3">AMFP18/2</strain>
    </source>
</reference>
<comment type="caution">
    <text evidence="2">The sequence shown here is derived from an EMBL/GenBank/DDBJ whole genome shotgun (WGS) entry which is preliminary data.</text>
</comment>
<evidence type="ECO:0000313" key="2">
    <source>
        <dbReference type="EMBL" id="KAH6590910.1"/>
    </source>
</evidence>
<keyword evidence="3" id="KW-1185">Reference proteome</keyword>
<accession>A0ABQ8F5D8</accession>
<dbReference type="EMBL" id="JAFCIX010000418">
    <property type="protein sequence ID" value="KAH6590910.1"/>
    <property type="molecule type" value="Genomic_DNA"/>
</dbReference>
<protein>
    <recommendedName>
        <fullName evidence="4">Plastocyanin-like domain-containing protein</fullName>
    </recommendedName>
</protein>
<proteinExistence type="predicted"/>
<dbReference type="Proteomes" id="UP001648503">
    <property type="component" value="Unassembled WGS sequence"/>
</dbReference>
<feature type="region of interest" description="Disordered" evidence="1">
    <location>
        <begin position="74"/>
        <end position="101"/>
    </location>
</feature>
<evidence type="ECO:0008006" key="4">
    <source>
        <dbReference type="Google" id="ProtNLM"/>
    </source>
</evidence>
<sequence>MGMDVSGPVNDISKYSFMRVTPNNNGIQYAPNPKDSKHQINFPYGSSLTVEVINRDGIVHLHVSMFLGAGYPSSGGLCKKPRNPSSPDNMLMGSDGKSYHPANKNEIAAFANS</sequence>
<evidence type="ECO:0000313" key="3">
    <source>
        <dbReference type="Proteomes" id="UP001648503"/>
    </source>
</evidence>
<evidence type="ECO:0000256" key="1">
    <source>
        <dbReference type="SAM" id="MobiDB-lite"/>
    </source>
</evidence>
<organism evidence="2 3">
    <name type="scientific">Batrachochytrium salamandrivorans</name>
    <dbReference type="NCBI Taxonomy" id="1357716"/>
    <lineage>
        <taxon>Eukaryota</taxon>
        <taxon>Fungi</taxon>
        <taxon>Fungi incertae sedis</taxon>
        <taxon>Chytridiomycota</taxon>
        <taxon>Chytridiomycota incertae sedis</taxon>
        <taxon>Chytridiomycetes</taxon>
        <taxon>Rhizophydiales</taxon>
        <taxon>Rhizophydiales incertae sedis</taxon>
        <taxon>Batrachochytrium</taxon>
    </lineage>
</organism>
<gene>
    <name evidence="2" type="ORF">BASA50_008911</name>
</gene>
<name>A0ABQ8F5D8_9FUNG</name>